<dbReference type="GO" id="GO:0140115">
    <property type="term" value="P:export across plasma membrane"/>
    <property type="evidence" value="ECO:0007669"/>
    <property type="project" value="UniProtKB-ARBA"/>
</dbReference>
<evidence type="ECO:0000313" key="10">
    <source>
        <dbReference type="Proteomes" id="UP000759537"/>
    </source>
</evidence>
<dbReference type="FunFam" id="1.20.1720.10:FF:000009">
    <property type="entry name" value="MFS multidrug transporter"/>
    <property type="match status" value="1"/>
</dbReference>
<feature type="transmembrane region" description="Helical" evidence="7">
    <location>
        <begin position="58"/>
        <end position="79"/>
    </location>
</feature>
<feature type="transmembrane region" description="Helical" evidence="7">
    <location>
        <begin position="217"/>
        <end position="236"/>
    </location>
</feature>
<proteinExistence type="predicted"/>
<feature type="transmembrane region" description="Helical" evidence="7">
    <location>
        <begin position="394"/>
        <end position="413"/>
    </location>
</feature>
<dbReference type="GO" id="GO:0005886">
    <property type="term" value="C:plasma membrane"/>
    <property type="evidence" value="ECO:0007669"/>
    <property type="project" value="TreeGrafter"/>
</dbReference>
<evidence type="ECO:0000256" key="4">
    <source>
        <dbReference type="ARBA" id="ARBA00022989"/>
    </source>
</evidence>
<evidence type="ECO:0000256" key="5">
    <source>
        <dbReference type="ARBA" id="ARBA00023136"/>
    </source>
</evidence>
<feature type="transmembrane region" description="Helical" evidence="7">
    <location>
        <begin position="461"/>
        <end position="479"/>
    </location>
</feature>
<evidence type="ECO:0000256" key="1">
    <source>
        <dbReference type="ARBA" id="ARBA00004141"/>
    </source>
</evidence>
<keyword evidence="4 7" id="KW-1133">Transmembrane helix</keyword>
<name>A0A9P5MYD4_9AGAM</name>
<dbReference type="InterPro" id="IPR011701">
    <property type="entry name" value="MFS"/>
</dbReference>
<keyword evidence="2" id="KW-0813">Transport</keyword>
<evidence type="ECO:0000256" key="2">
    <source>
        <dbReference type="ARBA" id="ARBA00022448"/>
    </source>
</evidence>
<comment type="caution">
    <text evidence="9">The sequence shown here is derived from an EMBL/GenBank/DDBJ whole genome shotgun (WGS) entry which is preliminary data.</text>
</comment>
<feature type="transmembrane region" description="Helical" evidence="7">
    <location>
        <begin position="329"/>
        <end position="348"/>
    </location>
</feature>
<dbReference type="FunFam" id="1.20.1250.20:FF:000172">
    <property type="entry name" value="MFS multidrug resistance transporter"/>
    <property type="match status" value="1"/>
</dbReference>
<dbReference type="EMBL" id="WHVB01000006">
    <property type="protein sequence ID" value="KAF8481815.1"/>
    <property type="molecule type" value="Genomic_DNA"/>
</dbReference>
<reference evidence="9" key="1">
    <citation type="submission" date="2019-10" db="EMBL/GenBank/DDBJ databases">
        <authorList>
            <consortium name="DOE Joint Genome Institute"/>
            <person name="Kuo A."/>
            <person name="Miyauchi S."/>
            <person name="Kiss E."/>
            <person name="Drula E."/>
            <person name="Kohler A."/>
            <person name="Sanchez-Garcia M."/>
            <person name="Andreopoulos B."/>
            <person name="Barry K.W."/>
            <person name="Bonito G."/>
            <person name="Buee M."/>
            <person name="Carver A."/>
            <person name="Chen C."/>
            <person name="Cichocki N."/>
            <person name="Clum A."/>
            <person name="Culley D."/>
            <person name="Crous P.W."/>
            <person name="Fauchery L."/>
            <person name="Girlanda M."/>
            <person name="Hayes R."/>
            <person name="Keri Z."/>
            <person name="LaButti K."/>
            <person name="Lipzen A."/>
            <person name="Lombard V."/>
            <person name="Magnuson J."/>
            <person name="Maillard F."/>
            <person name="Morin E."/>
            <person name="Murat C."/>
            <person name="Nolan M."/>
            <person name="Ohm R."/>
            <person name="Pangilinan J."/>
            <person name="Pereira M."/>
            <person name="Perotto S."/>
            <person name="Peter M."/>
            <person name="Riley R."/>
            <person name="Sitrit Y."/>
            <person name="Stielow B."/>
            <person name="Szollosi G."/>
            <person name="Zifcakova L."/>
            <person name="Stursova M."/>
            <person name="Spatafora J.W."/>
            <person name="Tedersoo L."/>
            <person name="Vaario L.-M."/>
            <person name="Yamada A."/>
            <person name="Yan M."/>
            <person name="Wang P."/>
            <person name="Xu J."/>
            <person name="Bruns T."/>
            <person name="Baldrian P."/>
            <person name="Vilgalys R."/>
            <person name="Henrissat B."/>
            <person name="Grigoriev I.V."/>
            <person name="Hibbett D."/>
            <person name="Nagy L.G."/>
            <person name="Martin F.M."/>
        </authorList>
    </citation>
    <scope>NUCLEOTIDE SEQUENCE</scope>
    <source>
        <strain evidence="9">Prilba</strain>
    </source>
</reference>
<keyword evidence="10" id="KW-1185">Reference proteome</keyword>
<dbReference type="PANTHER" id="PTHR23502">
    <property type="entry name" value="MAJOR FACILITATOR SUPERFAMILY"/>
    <property type="match status" value="1"/>
</dbReference>
<protein>
    <submittedName>
        <fullName evidence="9">MFS general substrate transporter</fullName>
    </submittedName>
</protein>
<evidence type="ECO:0000259" key="8">
    <source>
        <dbReference type="PROSITE" id="PS50850"/>
    </source>
</evidence>
<dbReference type="CDD" id="cd17323">
    <property type="entry name" value="MFS_Tpo1_MDR_like"/>
    <property type="match status" value="1"/>
</dbReference>
<dbReference type="PROSITE" id="PS50850">
    <property type="entry name" value="MFS"/>
    <property type="match status" value="1"/>
</dbReference>
<feature type="transmembrane region" description="Helical" evidence="7">
    <location>
        <begin position="186"/>
        <end position="205"/>
    </location>
</feature>
<evidence type="ECO:0000256" key="3">
    <source>
        <dbReference type="ARBA" id="ARBA00022692"/>
    </source>
</evidence>
<feature type="transmembrane region" description="Helical" evidence="7">
    <location>
        <begin position="485"/>
        <end position="505"/>
    </location>
</feature>
<evidence type="ECO:0000256" key="6">
    <source>
        <dbReference type="ARBA" id="ARBA00023180"/>
    </source>
</evidence>
<feature type="domain" description="Major facilitator superfamily (MFS) profile" evidence="8">
    <location>
        <begin position="60"/>
        <end position="509"/>
    </location>
</feature>
<evidence type="ECO:0000256" key="7">
    <source>
        <dbReference type="SAM" id="Phobius"/>
    </source>
</evidence>
<feature type="transmembrane region" description="Helical" evidence="7">
    <location>
        <begin position="95"/>
        <end position="114"/>
    </location>
</feature>
<keyword evidence="6" id="KW-0325">Glycoprotein</keyword>
<feature type="transmembrane region" description="Helical" evidence="7">
    <location>
        <begin position="419"/>
        <end position="440"/>
    </location>
</feature>
<dbReference type="GO" id="GO:0015137">
    <property type="term" value="F:citrate transmembrane transporter activity"/>
    <property type="evidence" value="ECO:0007669"/>
    <property type="project" value="UniProtKB-ARBA"/>
</dbReference>
<keyword evidence="5 7" id="KW-0472">Membrane</keyword>
<dbReference type="Gene3D" id="1.20.1250.20">
    <property type="entry name" value="MFS general substrate transporter like domains"/>
    <property type="match status" value="1"/>
</dbReference>
<comment type="subcellular location">
    <subcellularLocation>
        <location evidence="1">Membrane</location>
        <topology evidence="1">Multi-pass membrane protein</topology>
    </subcellularLocation>
</comment>
<keyword evidence="3 7" id="KW-0812">Transmembrane</keyword>
<sequence>MPSELEAGANVEQSAGPLDVEQLPSPVPSSISKTAVGDNGHHVAIDKPYSVYTHKEKWLIVCIASCAAFFSPFTASIYFPTIPVISRDFHKSVELINLTVTMYMVMQGLSPMFWGTLSDRWGRRPMMFACLVTLSLSCIGLALVPTSAYWLLMLLRCLQATGSASTIALGAGIIGDITTPDERGGFFGLFILGALVGPSFGPVIGGALAQGLGWRSIFWFLCICSAVCGLGLFLFLPETLRSIVGDGSITAGWIYTHPISIIDRHRDVEGSNELLPRNPFKNPLLLFTYPEVSVLLFFNGTIYAVMYGVTASLSVIFEKVYPHLNQTDVGLCFLAMGGGMLVGSLFSGRFMDAYYRKIRDDLIRQTGTDSEKDTDPRAVEKDPSFPIERARLHILPWVVFVYIACVIGYGWALQSKVTIAVPLILQFIIGVTVLTVLNSIQTLLVDMMPNQGSSITACNNVVRCLMGAGMVSIINPMLVALGDGWTYVILGGLCVLVSPLLYIEIQWGPFWRERRQRMHQ</sequence>
<dbReference type="Pfam" id="PF07690">
    <property type="entry name" value="MFS_1"/>
    <property type="match status" value="1"/>
</dbReference>
<dbReference type="PANTHER" id="PTHR23502:SF51">
    <property type="entry name" value="QUINIDINE RESISTANCE PROTEIN 1-RELATED"/>
    <property type="match status" value="1"/>
</dbReference>
<evidence type="ECO:0000313" key="9">
    <source>
        <dbReference type="EMBL" id="KAF8481815.1"/>
    </source>
</evidence>
<organism evidence="9 10">
    <name type="scientific">Russula ochroleuca</name>
    <dbReference type="NCBI Taxonomy" id="152965"/>
    <lineage>
        <taxon>Eukaryota</taxon>
        <taxon>Fungi</taxon>
        <taxon>Dikarya</taxon>
        <taxon>Basidiomycota</taxon>
        <taxon>Agaricomycotina</taxon>
        <taxon>Agaricomycetes</taxon>
        <taxon>Russulales</taxon>
        <taxon>Russulaceae</taxon>
        <taxon>Russula</taxon>
    </lineage>
</organism>
<gene>
    <name evidence="9" type="ORF">DFH94DRAFT_793092</name>
</gene>
<dbReference type="OrthoDB" id="440553at2759"/>
<dbReference type="InterPro" id="IPR020846">
    <property type="entry name" value="MFS_dom"/>
</dbReference>
<dbReference type="AlphaFoldDB" id="A0A9P5MYD4"/>
<dbReference type="InterPro" id="IPR036259">
    <property type="entry name" value="MFS_trans_sf"/>
</dbReference>
<reference evidence="9" key="2">
    <citation type="journal article" date="2020" name="Nat. Commun.">
        <title>Large-scale genome sequencing of mycorrhizal fungi provides insights into the early evolution of symbiotic traits.</title>
        <authorList>
            <person name="Miyauchi S."/>
            <person name="Kiss E."/>
            <person name="Kuo A."/>
            <person name="Drula E."/>
            <person name="Kohler A."/>
            <person name="Sanchez-Garcia M."/>
            <person name="Morin E."/>
            <person name="Andreopoulos B."/>
            <person name="Barry K.W."/>
            <person name="Bonito G."/>
            <person name="Buee M."/>
            <person name="Carver A."/>
            <person name="Chen C."/>
            <person name="Cichocki N."/>
            <person name="Clum A."/>
            <person name="Culley D."/>
            <person name="Crous P.W."/>
            <person name="Fauchery L."/>
            <person name="Girlanda M."/>
            <person name="Hayes R.D."/>
            <person name="Keri Z."/>
            <person name="LaButti K."/>
            <person name="Lipzen A."/>
            <person name="Lombard V."/>
            <person name="Magnuson J."/>
            <person name="Maillard F."/>
            <person name="Murat C."/>
            <person name="Nolan M."/>
            <person name="Ohm R.A."/>
            <person name="Pangilinan J."/>
            <person name="Pereira M.F."/>
            <person name="Perotto S."/>
            <person name="Peter M."/>
            <person name="Pfister S."/>
            <person name="Riley R."/>
            <person name="Sitrit Y."/>
            <person name="Stielow J.B."/>
            <person name="Szollosi G."/>
            <person name="Zifcakova L."/>
            <person name="Stursova M."/>
            <person name="Spatafora J.W."/>
            <person name="Tedersoo L."/>
            <person name="Vaario L.M."/>
            <person name="Yamada A."/>
            <person name="Yan M."/>
            <person name="Wang P."/>
            <person name="Xu J."/>
            <person name="Bruns T."/>
            <person name="Baldrian P."/>
            <person name="Vilgalys R."/>
            <person name="Dunand C."/>
            <person name="Henrissat B."/>
            <person name="Grigoriev I.V."/>
            <person name="Hibbett D."/>
            <person name="Nagy L.G."/>
            <person name="Martin F.M."/>
        </authorList>
    </citation>
    <scope>NUCLEOTIDE SEQUENCE</scope>
    <source>
        <strain evidence="9">Prilba</strain>
    </source>
</reference>
<feature type="transmembrane region" description="Helical" evidence="7">
    <location>
        <begin position="126"/>
        <end position="144"/>
    </location>
</feature>
<feature type="transmembrane region" description="Helical" evidence="7">
    <location>
        <begin position="294"/>
        <end position="317"/>
    </location>
</feature>
<dbReference type="Proteomes" id="UP000759537">
    <property type="component" value="Unassembled WGS sequence"/>
</dbReference>
<accession>A0A9P5MYD4</accession>
<dbReference type="SUPFAM" id="SSF103473">
    <property type="entry name" value="MFS general substrate transporter"/>
    <property type="match status" value="1"/>
</dbReference>
<feature type="transmembrane region" description="Helical" evidence="7">
    <location>
        <begin position="150"/>
        <end position="174"/>
    </location>
</feature>